<keyword evidence="3" id="KW-1185">Reference proteome</keyword>
<feature type="signal peptide" evidence="1">
    <location>
        <begin position="1"/>
        <end position="19"/>
    </location>
</feature>
<protein>
    <submittedName>
        <fullName evidence="2">Uncharacterized protein</fullName>
    </submittedName>
</protein>
<sequence length="150" mass="15692">MMMMKSMLALAALATSVYAQSVTIAAPAAGTTFRAGQHFTVDIAEAGTREPSQDVSVIVALTSCAYGTGSCDQFDPTEMFGTILYAGPYTPSHHAGTPAGDVEYYQNLTLKVPNNFTPGAAYVNIAHLALTGAGNIPILDFENIIVTVKA</sequence>
<dbReference type="AlphaFoldDB" id="A0A4S4MLD8"/>
<evidence type="ECO:0000313" key="2">
    <source>
        <dbReference type="EMBL" id="THH26696.1"/>
    </source>
</evidence>
<evidence type="ECO:0000256" key="1">
    <source>
        <dbReference type="SAM" id="SignalP"/>
    </source>
</evidence>
<dbReference type="EMBL" id="SGPM01000319">
    <property type="protein sequence ID" value="THH26696.1"/>
    <property type="molecule type" value="Genomic_DNA"/>
</dbReference>
<dbReference type="InterPro" id="IPR045469">
    <property type="entry name" value="Nis1"/>
</dbReference>
<keyword evidence="1" id="KW-0732">Signal</keyword>
<proteinExistence type="predicted"/>
<accession>A0A4S4MLD8</accession>
<organism evidence="2 3">
    <name type="scientific">Antrodiella citrinella</name>
    <dbReference type="NCBI Taxonomy" id="2447956"/>
    <lineage>
        <taxon>Eukaryota</taxon>
        <taxon>Fungi</taxon>
        <taxon>Dikarya</taxon>
        <taxon>Basidiomycota</taxon>
        <taxon>Agaricomycotina</taxon>
        <taxon>Agaricomycetes</taxon>
        <taxon>Polyporales</taxon>
        <taxon>Steccherinaceae</taxon>
        <taxon>Antrodiella</taxon>
    </lineage>
</organism>
<feature type="chain" id="PRO_5020893179" evidence="1">
    <location>
        <begin position="20"/>
        <end position="150"/>
    </location>
</feature>
<dbReference type="Pfam" id="PF19271">
    <property type="entry name" value="Nis1"/>
    <property type="match status" value="1"/>
</dbReference>
<comment type="caution">
    <text evidence="2">The sequence shown here is derived from an EMBL/GenBank/DDBJ whole genome shotgun (WGS) entry which is preliminary data.</text>
</comment>
<reference evidence="2 3" key="1">
    <citation type="submission" date="2019-02" db="EMBL/GenBank/DDBJ databases">
        <title>Genome sequencing of the rare red list fungi Antrodiella citrinella (Flaviporus citrinellus).</title>
        <authorList>
            <person name="Buettner E."/>
            <person name="Kellner H."/>
        </authorList>
    </citation>
    <scope>NUCLEOTIDE SEQUENCE [LARGE SCALE GENOMIC DNA]</scope>
    <source>
        <strain evidence="2 3">DSM 108506</strain>
    </source>
</reference>
<gene>
    <name evidence="2" type="ORF">EUX98_g7492</name>
</gene>
<dbReference type="Proteomes" id="UP000308730">
    <property type="component" value="Unassembled WGS sequence"/>
</dbReference>
<dbReference type="OrthoDB" id="2841294at2759"/>
<name>A0A4S4MLD8_9APHY</name>
<evidence type="ECO:0000313" key="3">
    <source>
        <dbReference type="Proteomes" id="UP000308730"/>
    </source>
</evidence>